<protein>
    <recommendedName>
        <fullName evidence="4">DUF4044 domain-containing protein</fullName>
    </recommendedName>
</protein>
<reference evidence="2 3" key="1">
    <citation type="submission" date="2021-03" db="EMBL/GenBank/DDBJ databases">
        <title>Genomic Encyclopedia of Type Strains, Phase IV (KMG-IV): sequencing the most valuable type-strain genomes for metagenomic binning, comparative biology and taxonomic classification.</title>
        <authorList>
            <person name="Goeker M."/>
        </authorList>
    </citation>
    <scope>NUCLEOTIDE SEQUENCE [LARGE SCALE GENOMIC DNA]</scope>
    <source>
        <strain evidence="2 3">DSM 27563</strain>
    </source>
</reference>
<keyword evidence="1" id="KW-0472">Membrane</keyword>
<dbReference type="Proteomes" id="UP001519306">
    <property type="component" value="Unassembled WGS sequence"/>
</dbReference>
<name>A0ABS4KBT9_9FIRM</name>
<feature type="transmembrane region" description="Helical" evidence="1">
    <location>
        <begin position="12"/>
        <end position="32"/>
    </location>
</feature>
<sequence>MKGNKNNKEKFVRVIAFTMAVLMVLPIVLQLMY</sequence>
<evidence type="ECO:0000313" key="2">
    <source>
        <dbReference type="EMBL" id="MBP2025241.1"/>
    </source>
</evidence>
<keyword evidence="1" id="KW-0812">Transmembrane</keyword>
<keyword evidence="3" id="KW-1185">Reference proteome</keyword>
<proteinExistence type="predicted"/>
<evidence type="ECO:0000313" key="3">
    <source>
        <dbReference type="Proteomes" id="UP001519306"/>
    </source>
</evidence>
<evidence type="ECO:0000256" key="1">
    <source>
        <dbReference type="SAM" id="Phobius"/>
    </source>
</evidence>
<organism evidence="2 3">
    <name type="scientific">Peptoniphilus stercorisuis</name>
    <dbReference type="NCBI Taxonomy" id="1436965"/>
    <lineage>
        <taxon>Bacteria</taxon>
        <taxon>Bacillati</taxon>
        <taxon>Bacillota</taxon>
        <taxon>Tissierellia</taxon>
        <taxon>Tissierellales</taxon>
        <taxon>Peptoniphilaceae</taxon>
        <taxon>Peptoniphilus</taxon>
    </lineage>
</organism>
<evidence type="ECO:0008006" key="4">
    <source>
        <dbReference type="Google" id="ProtNLM"/>
    </source>
</evidence>
<comment type="caution">
    <text evidence="2">The sequence shown here is derived from an EMBL/GenBank/DDBJ whole genome shotgun (WGS) entry which is preliminary data.</text>
</comment>
<accession>A0ABS4KBT9</accession>
<gene>
    <name evidence="2" type="ORF">J2Z71_000771</name>
</gene>
<keyword evidence="1" id="KW-1133">Transmembrane helix</keyword>
<dbReference type="EMBL" id="JAGGLJ010000006">
    <property type="protein sequence ID" value="MBP2025241.1"/>
    <property type="molecule type" value="Genomic_DNA"/>
</dbReference>